<dbReference type="AlphaFoldDB" id="A0A5N6MRX1"/>
<reference evidence="3 4" key="1">
    <citation type="submission" date="2019-08" db="EMBL/GenBank/DDBJ databases">
        <title>Arthrobacter sp. nov., isolated from plateau pika and Tibetan wild ass.</title>
        <authorList>
            <person name="Ge Y."/>
        </authorList>
    </citation>
    <scope>NUCLEOTIDE SEQUENCE [LARGE SCALE GENOMIC DNA]</scope>
    <source>
        <strain evidence="3 4">785</strain>
    </source>
</reference>
<evidence type="ECO:0000256" key="1">
    <source>
        <dbReference type="SAM" id="MobiDB-lite"/>
    </source>
</evidence>
<protein>
    <recommendedName>
        <fullName evidence="2">Beta-lactamase class A catalytic domain-containing protein</fullName>
    </recommendedName>
</protein>
<dbReference type="GO" id="GO:0008800">
    <property type="term" value="F:beta-lactamase activity"/>
    <property type="evidence" value="ECO:0007669"/>
    <property type="project" value="InterPro"/>
</dbReference>
<name>A0A5N6MRX1_9MICC</name>
<dbReference type="GO" id="GO:0046677">
    <property type="term" value="P:response to antibiotic"/>
    <property type="evidence" value="ECO:0007669"/>
    <property type="project" value="InterPro"/>
</dbReference>
<evidence type="ECO:0000259" key="2">
    <source>
        <dbReference type="Pfam" id="PF13354"/>
    </source>
</evidence>
<organism evidence="3 4">
    <name type="scientific">Arthrobacter yangruifuii</name>
    <dbReference type="NCBI Taxonomy" id="2606616"/>
    <lineage>
        <taxon>Bacteria</taxon>
        <taxon>Bacillati</taxon>
        <taxon>Actinomycetota</taxon>
        <taxon>Actinomycetes</taxon>
        <taxon>Micrococcales</taxon>
        <taxon>Micrococcaceae</taxon>
        <taxon>Arthrobacter</taxon>
    </lineage>
</organism>
<dbReference type="Proteomes" id="UP000326852">
    <property type="component" value="Unassembled WGS sequence"/>
</dbReference>
<gene>
    <name evidence="3" type="ORF">GD627_06510</name>
</gene>
<proteinExistence type="predicted"/>
<dbReference type="GO" id="GO:0030655">
    <property type="term" value="P:beta-lactam antibiotic catabolic process"/>
    <property type="evidence" value="ECO:0007669"/>
    <property type="project" value="InterPro"/>
</dbReference>
<dbReference type="PANTHER" id="PTHR35333">
    <property type="entry name" value="BETA-LACTAMASE"/>
    <property type="match status" value="1"/>
</dbReference>
<dbReference type="Pfam" id="PF13354">
    <property type="entry name" value="Beta-lactamase2"/>
    <property type="match status" value="2"/>
</dbReference>
<evidence type="ECO:0000313" key="4">
    <source>
        <dbReference type="Proteomes" id="UP000326852"/>
    </source>
</evidence>
<dbReference type="InterPro" id="IPR012338">
    <property type="entry name" value="Beta-lactam/transpept-like"/>
</dbReference>
<comment type="caution">
    <text evidence="3">The sequence shown here is derived from an EMBL/GenBank/DDBJ whole genome shotgun (WGS) entry which is preliminary data.</text>
</comment>
<keyword evidence="4" id="KW-1185">Reference proteome</keyword>
<feature type="domain" description="Beta-lactamase class A catalytic" evidence="2">
    <location>
        <begin position="88"/>
        <end position="134"/>
    </location>
</feature>
<accession>A0A5N6MRX1</accession>
<dbReference type="Gene3D" id="3.40.710.10">
    <property type="entry name" value="DD-peptidase/beta-lactamase superfamily"/>
    <property type="match status" value="1"/>
</dbReference>
<dbReference type="EMBL" id="VTFX01000002">
    <property type="protein sequence ID" value="KAD4007208.1"/>
    <property type="molecule type" value="Genomic_DNA"/>
</dbReference>
<sequence>MDLIGEETEHDEPYEGVFMAELTKARKSVCTALAGLLLLGGCAGPGAAPRTEESAAPPGITSATPVPAPDPMAAELDRMAAETGRDFSVAVLDNRTGRSWSYNPDGRYLEASLVKVPLLLTLIRQATEEERSLTAEEESLAALMIEYSDNDATSELYSRLGGRTELNRTYELIGVSDTEAGETWGANETTAADQVLIARTAARGADWLDADLMEFAVGLMENVCPEQSWGISAGVADYAAEVGLKNGWLQDDDADWNVGSAGFVRSGDSDYSIVVLSSRNSTLGEGIDVVESVSSAVNGYQTEE</sequence>
<dbReference type="RefSeq" id="WP_152271857.1">
    <property type="nucleotide sequence ID" value="NZ_VTFX01000002.1"/>
</dbReference>
<evidence type="ECO:0000313" key="3">
    <source>
        <dbReference type="EMBL" id="KAD4007208.1"/>
    </source>
</evidence>
<feature type="region of interest" description="Disordered" evidence="1">
    <location>
        <begin position="46"/>
        <end position="68"/>
    </location>
</feature>
<dbReference type="PANTHER" id="PTHR35333:SF3">
    <property type="entry name" value="BETA-LACTAMASE-TYPE TRANSPEPTIDASE FOLD CONTAINING PROTEIN"/>
    <property type="match status" value="1"/>
</dbReference>
<feature type="domain" description="Beta-lactamase class A catalytic" evidence="2">
    <location>
        <begin position="139"/>
        <end position="276"/>
    </location>
</feature>
<dbReference type="InterPro" id="IPR045155">
    <property type="entry name" value="Beta-lactam_cat"/>
</dbReference>
<dbReference type="SUPFAM" id="SSF56601">
    <property type="entry name" value="beta-lactamase/transpeptidase-like"/>
    <property type="match status" value="1"/>
</dbReference>
<dbReference type="InterPro" id="IPR000871">
    <property type="entry name" value="Beta-lactam_class-A"/>
</dbReference>